<dbReference type="GO" id="GO:0008930">
    <property type="term" value="F:methylthioadenosine nucleosidase activity"/>
    <property type="evidence" value="ECO:0007669"/>
    <property type="project" value="InterPro"/>
</dbReference>
<dbReference type="AlphaFoldDB" id="A0A415PQF8"/>
<keyword evidence="3" id="KW-0028">Amino-acid biosynthesis</keyword>
<dbReference type="UniPathway" id="UPA00904">
    <property type="reaction ID" value="UER00871"/>
</dbReference>
<comment type="pathway">
    <text evidence="1">Amino-acid biosynthesis; L-methionine biosynthesis via salvage pathway; S-methyl-5-thio-alpha-D-ribose 1-phosphate from S-methyl-5'-thioadenosine (hydrolase route): step 1/2.</text>
</comment>
<dbReference type="InterPro" id="IPR010049">
    <property type="entry name" value="MTA_SAH_Nsdase"/>
</dbReference>
<gene>
    <name evidence="8" type="ORF">DWZ83_01850</name>
    <name evidence="7" type="ORF">KHZ85_05025</name>
</gene>
<dbReference type="PANTHER" id="PTHR46832:SF1">
    <property type="entry name" value="5'-METHYLTHIOADENOSINE_S-ADENOSYLHOMOCYSTEINE NUCLEOSIDASE"/>
    <property type="match status" value="1"/>
</dbReference>
<dbReference type="NCBIfam" id="NF004079">
    <property type="entry name" value="PRK05584.1"/>
    <property type="match status" value="1"/>
</dbReference>
<dbReference type="CDD" id="cd09008">
    <property type="entry name" value="MTAN"/>
    <property type="match status" value="1"/>
</dbReference>
<dbReference type="SUPFAM" id="SSF53167">
    <property type="entry name" value="Purine and uridine phosphorylases"/>
    <property type="match status" value="1"/>
</dbReference>
<evidence type="ECO:0000313" key="7">
    <source>
        <dbReference type="EMBL" id="MBS4884110.1"/>
    </source>
</evidence>
<reference evidence="7" key="2">
    <citation type="submission" date="2021-02" db="EMBL/GenBank/DDBJ databases">
        <title>Infant gut strain persistence is associated with maternal origin, phylogeny, and functional potential including surface adhesion and iron acquisition.</title>
        <authorList>
            <person name="Lou Y.C."/>
        </authorList>
    </citation>
    <scope>NUCLEOTIDE SEQUENCE</scope>
    <source>
        <strain evidence="7">L3_108_103G1_dasL3_108_103G1_concoct_2</strain>
    </source>
</reference>
<accession>A0A415PQF8</accession>
<dbReference type="InterPro" id="IPR035994">
    <property type="entry name" value="Nucleoside_phosphorylase_sf"/>
</dbReference>
<dbReference type="PANTHER" id="PTHR46832">
    <property type="entry name" value="5'-METHYLTHIOADENOSINE/S-ADENOSYLHOMOCYSTEINE NUCLEOSIDASE"/>
    <property type="match status" value="1"/>
</dbReference>
<evidence type="ECO:0000259" key="6">
    <source>
        <dbReference type="Pfam" id="PF01048"/>
    </source>
</evidence>
<evidence type="ECO:0000256" key="5">
    <source>
        <dbReference type="ARBA" id="ARBA00023167"/>
    </source>
</evidence>
<keyword evidence="4 8" id="KW-0378">Hydrolase</keyword>
<reference evidence="8 9" key="1">
    <citation type="submission" date="2018-08" db="EMBL/GenBank/DDBJ databases">
        <title>A genome reference for cultivated species of the human gut microbiota.</title>
        <authorList>
            <person name="Zou Y."/>
            <person name="Xue W."/>
            <person name="Luo G."/>
        </authorList>
    </citation>
    <scope>NUCLEOTIDE SEQUENCE [LARGE SCALE GENOMIC DNA]</scope>
    <source>
        <strain evidence="8 9">AF35-6BH</strain>
    </source>
</reference>
<dbReference type="GO" id="GO:0009164">
    <property type="term" value="P:nucleoside catabolic process"/>
    <property type="evidence" value="ECO:0007669"/>
    <property type="project" value="InterPro"/>
</dbReference>
<sequence length="223" mass="24603">MIAVIAAMDLEVTAITEIMDRVCKHTHSGIDFYEGSIYDKELLVMKSGVGKGNAAMATTILMENYPIDAVINIGTAGGLREEQDILDAVVSERVVQYDMDTSAVDGEEGIGLYFDANQELLERCQQALEHLKVKVHCGLIASGDQFVARNDQLQMILTKFPQSVCAEMEAGAIAQVCTHYHKPFVVMRSLSDVAVKENSHMDFCEYAQKASERSAALCKELFR</sequence>
<evidence type="ECO:0000256" key="1">
    <source>
        <dbReference type="ARBA" id="ARBA00004945"/>
    </source>
</evidence>
<evidence type="ECO:0000313" key="8">
    <source>
        <dbReference type="EMBL" id="RHM14944.1"/>
    </source>
</evidence>
<dbReference type="Pfam" id="PF01048">
    <property type="entry name" value="PNP_UDP_1"/>
    <property type="match status" value="1"/>
</dbReference>
<keyword evidence="5" id="KW-0486">Methionine biosynthesis</keyword>
<dbReference type="Proteomes" id="UP000284868">
    <property type="component" value="Unassembled WGS sequence"/>
</dbReference>
<dbReference type="GO" id="GO:0005829">
    <property type="term" value="C:cytosol"/>
    <property type="evidence" value="ECO:0007669"/>
    <property type="project" value="TreeGrafter"/>
</dbReference>
<dbReference type="GO" id="GO:0019509">
    <property type="term" value="P:L-methionine salvage from methylthioadenosine"/>
    <property type="evidence" value="ECO:0007669"/>
    <property type="project" value="UniProtKB-UniPathway"/>
</dbReference>
<feature type="domain" description="Nucleoside phosphorylase" evidence="6">
    <location>
        <begin position="2"/>
        <end position="222"/>
    </location>
</feature>
<evidence type="ECO:0000256" key="3">
    <source>
        <dbReference type="ARBA" id="ARBA00022605"/>
    </source>
</evidence>
<dbReference type="GO" id="GO:0008782">
    <property type="term" value="F:adenosylhomocysteine nucleosidase activity"/>
    <property type="evidence" value="ECO:0007669"/>
    <property type="project" value="UniProtKB-EC"/>
</dbReference>
<dbReference type="EMBL" id="JAGZMZ010000009">
    <property type="protein sequence ID" value="MBS4884110.1"/>
    <property type="molecule type" value="Genomic_DNA"/>
</dbReference>
<evidence type="ECO:0000256" key="2">
    <source>
        <dbReference type="ARBA" id="ARBA00011974"/>
    </source>
</evidence>
<protein>
    <recommendedName>
        <fullName evidence="2">adenosylhomocysteine nucleosidase</fullName>
        <ecNumber evidence="2">3.2.2.9</ecNumber>
    </recommendedName>
</protein>
<dbReference type="Gene3D" id="3.40.50.1580">
    <property type="entry name" value="Nucleoside phosphorylase domain"/>
    <property type="match status" value="1"/>
</dbReference>
<proteinExistence type="predicted"/>
<dbReference type="InterPro" id="IPR000845">
    <property type="entry name" value="Nucleoside_phosphorylase_d"/>
</dbReference>
<name>A0A415PQF8_9FIRM</name>
<dbReference type="OrthoDB" id="9792278at2"/>
<dbReference type="NCBIfam" id="TIGR01704">
    <property type="entry name" value="MTA_SAH-Nsdase"/>
    <property type="match status" value="1"/>
</dbReference>
<dbReference type="GeneID" id="92793514"/>
<evidence type="ECO:0000256" key="4">
    <source>
        <dbReference type="ARBA" id="ARBA00022801"/>
    </source>
</evidence>
<keyword evidence="9" id="KW-1185">Reference proteome</keyword>
<dbReference type="RefSeq" id="WP_004799674.1">
    <property type="nucleotide sequence ID" value="NZ_CABKNA010000004.1"/>
</dbReference>
<dbReference type="EC" id="3.2.2.9" evidence="2"/>
<dbReference type="Proteomes" id="UP000753219">
    <property type="component" value="Unassembled WGS sequence"/>
</dbReference>
<organism evidence="8 9">
    <name type="scientific">Amedibacillus dolichus</name>
    <dbReference type="NCBI Taxonomy" id="31971"/>
    <lineage>
        <taxon>Bacteria</taxon>
        <taxon>Bacillati</taxon>
        <taxon>Bacillota</taxon>
        <taxon>Erysipelotrichia</taxon>
        <taxon>Erysipelotrichales</taxon>
        <taxon>Erysipelotrichaceae</taxon>
        <taxon>Amedibacillus</taxon>
    </lineage>
</organism>
<evidence type="ECO:0000313" key="9">
    <source>
        <dbReference type="Proteomes" id="UP000284868"/>
    </source>
</evidence>
<dbReference type="EMBL" id="QRPK01000005">
    <property type="protein sequence ID" value="RHM14944.1"/>
    <property type="molecule type" value="Genomic_DNA"/>
</dbReference>
<dbReference type="GO" id="GO:0019284">
    <property type="term" value="P:L-methionine salvage from S-adenosylmethionine"/>
    <property type="evidence" value="ECO:0007669"/>
    <property type="project" value="TreeGrafter"/>
</dbReference>
<comment type="caution">
    <text evidence="8">The sequence shown here is derived from an EMBL/GenBank/DDBJ whole genome shotgun (WGS) entry which is preliminary data.</text>
</comment>
<keyword evidence="8" id="KW-0326">Glycosidase</keyword>